<keyword evidence="10 17" id="KW-0249">Electron transport</keyword>
<feature type="transmembrane region" description="Helical" evidence="17">
    <location>
        <begin position="86"/>
        <end position="103"/>
    </location>
</feature>
<evidence type="ECO:0000256" key="15">
    <source>
        <dbReference type="ARBA" id="ARBA00023136"/>
    </source>
</evidence>
<feature type="domain" description="NADH:quinone oxidoreductase/Mrp antiporter transmembrane" evidence="18">
    <location>
        <begin position="105"/>
        <end position="389"/>
    </location>
</feature>
<evidence type="ECO:0000256" key="17">
    <source>
        <dbReference type="RuleBase" id="RU003297"/>
    </source>
</evidence>
<feature type="transmembrane region" description="Helical" evidence="17">
    <location>
        <begin position="109"/>
        <end position="131"/>
    </location>
</feature>
<dbReference type="AlphaFoldDB" id="A0A343UN17"/>
<evidence type="ECO:0000256" key="9">
    <source>
        <dbReference type="ARBA" id="ARBA00022967"/>
    </source>
</evidence>
<keyword evidence="9" id="KW-1278">Translocase</keyword>
<dbReference type="EC" id="7.1.1.2" evidence="4 17"/>
<comment type="similarity">
    <text evidence="3 17">Belongs to the complex I subunit 4 family.</text>
</comment>
<dbReference type="InterPro" id="IPR003918">
    <property type="entry name" value="NADH_UbQ_OxRdtase"/>
</dbReference>
<dbReference type="Pfam" id="PF00361">
    <property type="entry name" value="Proton_antipo_M"/>
    <property type="match status" value="1"/>
</dbReference>
<feature type="transmembrane region" description="Helical" evidence="17">
    <location>
        <begin position="55"/>
        <end position="79"/>
    </location>
</feature>
<keyword evidence="12 17" id="KW-0520">NAD</keyword>
<dbReference type="GO" id="GO:0003954">
    <property type="term" value="F:NADH dehydrogenase activity"/>
    <property type="evidence" value="ECO:0007669"/>
    <property type="project" value="TreeGrafter"/>
</dbReference>
<sequence>MLMYMYMIIFMIPLCFFKKNWWLLQNLLFLISFLFFMEIDYFYWFNLSYFFGFDFLSYVLVMLSFWISVLMILASYLLFRYDFYSQLFMITIMFLLLMLFCTFCSTNMILFYIFFEGSLIPTLFLIFGWGYQPERLQAGLYLLFYTLFASLPLLLGMIFLYKDLNSSIFILMYKEYYLKMIFYISMVLAFLIKMPMYMLHLWLPKAHVEAPISGSMILAGVLLKLGGYGLLRMFEFLLKMNLMFGVIWMKISLIGGLFISLMCMRQLDMSALIAYSSVVHMGLLIGGLMTLNIWGFSLSLSMMVAHGLCSSGLFCLANISYERLGSRSLLINKGLLGLMPNVAFWWFLLLSCNMAAPPSLNLLSEIGLFNSIVSWLWLLMFLLMMVSFFSGAYNLFLYSWSQHGFLYSGIFMNVGGYCREYLLLMLHWLPLNVLILKMEFVSM</sequence>
<evidence type="ECO:0000256" key="10">
    <source>
        <dbReference type="ARBA" id="ARBA00022982"/>
    </source>
</evidence>
<feature type="transmembrane region" description="Helical" evidence="17">
    <location>
        <begin position="240"/>
        <end position="260"/>
    </location>
</feature>
<evidence type="ECO:0000256" key="13">
    <source>
        <dbReference type="ARBA" id="ARBA00023075"/>
    </source>
</evidence>
<feature type="transmembrane region" description="Helical" evidence="17">
    <location>
        <begin position="181"/>
        <end position="203"/>
    </location>
</feature>
<keyword evidence="7 17" id="KW-0679">Respiratory chain</keyword>
<dbReference type="GO" id="GO:0048039">
    <property type="term" value="F:ubiquinone binding"/>
    <property type="evidence" value="ECO:0007669"/>
    <property type="project" value="TreeGrafter"/>
</dbReference>
<comment type="function">
    <text evidence="1">Core subunit of the mitochondrial membrane respiratory chain NADH dehydrogenase (Complex I) that is believed to belong to the minimal assembly required for catalysis. Complex I functions in the transfer of electrons from NADH to the respiratory chain. The immediate electron acceptor for the enzyme is believed to be ubiquinone.</text>
</comment>
<evidence type="ECO:0000256" key="16">
    <source>
        <dbReference type="ARBA" id="ARBA00049551"/>
    </source>
</evidence>
<keyword evidence="13 17" id="KW-0830">Ubiquinone</keyword>
<comment type="catalytic activity">
    <reaction evidence="16 17">
        <text>a ubiquinone + NADH + 5 H(+)(in) = a ubiquinol + NAD(+) + 4 H(+)(out)</text>
        <dbReference type="Rhea" id="RHEA:29091"/>
        <dbReference type="Rhea" id="RHEA-COMP:9565"/>
        <dbReference type="Rhea" id="RHEA-COMP:9566"/>
        <dbReference type="ChEBI" id="CHEBI:15378"/>
        <dbReference type="ChEBI" id="CHEBI:16389"/>
        <dbReference type="ChEBI" id="CHEBI:17976"/>
        <dbReference type="ChEBI" id="CHEBI:57540"/>
        <dbReference type="ChEBI" id="CHEBI:57945"/>
        <dbReference type="EC" id="7.1.1.2"/>
    </reaction>
</comment>
<dbReference type="GO" id="GO:0031966">
    <property type="term" value="C:mitochondrial membrane"/>
    <property type="evidence" value="ECO:0007669"/>
    <property type="project" value="UniProtKB-SubCell"/>
</dbReference>
<keyword evidence="14 17" id="KW-0496">Mitochondrion</keyword>
<name>A0A343UN17_9NEOP</name>
<evidence type="ECO:0000256" key="5">
    <source>
        <dbReference type="ARBA" id="ARBA00021006"/>
    </source>
</evidence>
<feature type="transmembrane region" description="Helical" evidence="17">
    <location>
        <begin position="300"/>
        <end position="321"/>
    </location>
</feature>
<feature type="transmembrane region" description="Helical" evidence="17">
    <location>
        <begin position="215"/>
        <end position="234"/>
    </location>
</feature>
<evidence type="ECO:0000256" key="7">
    <source>
        <dbReference type="ARBA" id="ARBA00022660"/>
    </source>
</evidence>
<geneLocation type="mitochondrion" evidence="20"/>
<comment type="function">
    <text evidence="17">Core subunit of the mitochondrial membrane respiratory chain NADH dehydrogenase (Complex I) which catalyzes electron transfer from NADH through the respiratory chain, using ubiquinone as an electron acceptor. Essential for the catalytic activity and assembly of complex I.</text>
</comment>
<keyword evidence="6 17" id="KW-0813">Transport</keyword>
<evidence type="ECO:0000259" key="18">
    <source>
        <dbReference type="Pfam" id="PF00361"/>
    </source>
</evidence>
<keyword evidence="8 17" id="KW-0812">Transmembrane</keyword>
<protein>
    <recommendedName>
        <fullName evidence="5 17">NADH-ubiquinone oxidoreductase chain 4</fullName>
        <ecNumber evidence="4 17">7.1.1.2</ecNumber>
    </recommendedName>
</protein>
<keyword evidence="11 17" id="KW-1133">Transmembrane helix</keyword>
<feature type="transmembrane region" description="Helical" evidence="17">
    <location>
        <begin position="376"/>
        <end position="400"/>
    </location>
</feature>
<evidence type="ECO:0000256" key="11">
    <source>
        <dbReference type="ARBA" id="ARBA00022989"/>
    </source>
</evidence>
<evidence type="ECO:0000256" key="12">
    <source>
        <dbReference type="ARBA" id="ARBA00023027"/>
    </source>
</evidence>
<evidence type="ECO:0000256" key="8">
    <source>
        <dbReference type="ARBA" id="ARBA00022692"/>
    </source>
</evidence>
<evidence type="ECO:0000313" key="20">
    <source>
        <dbReference type="EMBL" id="AVE15667.1"/>
    </source>
</evidence>
<dbReference type="InterPro" id="IPR000260">
    <property type="entry name" value="NADH4_N"/>
</dbReference>
<feature type="transmembrane region" description="Helical" evidence="17">
    <location>
        <begin position="21"/>
        <end position="43"/>
    </location>
</feature>
<feature type="domain" description="NADH:ubiquinone oxidoreductase chain 4 N-terminal" evidence="19">
    <location>
        <begin position="1"/>
        <end position="102"/>
    </location>
</feature>
<dbReference type="GO" id="GO:0008137">
    <property type="term" value="F:NADH dehydrogenase (ubiquinone) activity"/>
    <property type="evidence" value="ECO:0007669"/>
    <property type="project" value="UniProtKB-UniRule"/>
</dbReference>
<feature type="transmembrane region" description="Helical" evidence="17">
    <location>
        <begin position="138"/>
        <end position="161"/>
    </location>
</feature>
<proteinExistence type="inferred from homology"/>
<reference evidence="20" key="2">
    <citation type="journal article" date="2018" name="Int. J. Biol. Macromol.">
        <title>Higher tRNA gene duplication in mitogenomes of praying mantises (Dictyoptera, Mantodea) and the phylogeny within Mantodea.</title>
        <authorList>
            <person name="Zhang L.-P."/>
            <person name="Yu D.-N."/>
            <person name="Storey K.B."/>
            <person name="Cheng H.-Y."/>
            <person name="Zhang J.-Y."/>
        </authorList>
    </citation>
    <scope>NUCLEOTIDE SEQUENCE</scope>
</reference>
<feature type="transmembrane region" description="Helical" evidence="17">
    <location>
        <begin position="333"/>
        <end position="356"/>
    </location>
</feature>
<organism evidence="20">
    <name type="scientific">Haania sp. JZ-2017</name>
    <dbReference type="NCBI Taxonomy" id="2073092"/>
    <lineage>
        <taxon>Eukaryota</taxon>
        <taxon>Metazoa</taxon>
        <taxon>Ecdysozoa</taxon>
        <taxon>Arthropoda</taxon>
        <taxon>Hexapoda</taxon>
        <taxon>Insecta</taxon>
        <taxon>Pterygota</taxon>
        <taxon>Neoptera</taxon>
        <taxon>Polyneoptera</taxon>
        <taxon>Dictyoptera</taxon>
        <taxon>Mantodea</taxon>
        <taxon>Eumantodea</taxon>
        <taxon>Haanioidea</taxon>
        <taxon>Haaniidae</taxon>
        <taxon>Haaniinae</taxon>
        <taxon>Haania</taxon>
    </lineage>
</organism>
<dbReference type="Pfam" id="PF01059">
    <property type="entry name" value="Oxidored_q5_N"/>
    <property type="match status" value="1"/>
</dbReference>
<dbReference type="InterPro" id="IPR001750">
    <property type="entry name" value="ND/Mrp_TM"/>
</dbReference>
<feature type="transmembrane region" description="Helical" evidence="17">
    <location>
        <begin position="272"/>
        <end position="294"/>
    </location>
</feature>
<accession>A0A343UN17</accession>
<dbReference type="GO" id="GO:0042773">
    <property type="term" value="P:ATP synthesis coupled electron transport"/>
    <property type="evidence" value="ECO:0007669"/>
    <property type="project" value="InterPro"/>
</dbReference>
<dbReference type="GO" id="GO:0015990">
    <property type="term" value="P:electron transport coupled proton transport"/>
    <property type="evidence" value="ECO:0007669"/>
    <property type="project" value="TreeGrafter"/>
</dbReference>
<keyword evidence="15 17" id="KW-0472">Membrane</keyword>
<dbReference type="PANTHER" id="PTHR43507:SF20">
    <property type="entry name" value="NADH-UBIQUINONE OXIDOREDUCTASE CHAIN 4"/>
    <property type="match status" value="1"/>
</dbReference>
<reference evidence="20" key="1">
    <citation type="submission" date="2017-02" db="EMBL/GenBank/DDBJ databases">
        <authorList>
            <person name="Peterson S.W."/>
        </authorList>
    </citation>
    <scope>NUCLEOTIDE SEQUENCE</scope>
</reference>
<evidence type="ECO:0000256" key="2">
    <source>
        <dbReference type="ARBA" id="ARBA00004225"/>
    </source>
</evidence>
<evidence type="ECO:0000256" key="1">
    <source>
        <dbReference type="ARBA" id="ARBA00003257"/>
    </source>
</evidence>
<gene>
    <name evidence="20" type="primary">ND4</name>
</gene>
<evidence type="ECO:0000256" key="4">
    <source>
        <dbReference type="ARBA" id="ARBA00012944"/>
    </source>
</evidence>
<comment type="subcellular location">
    <subcellularLocation>
        <location evidence="2 17">Mitochondrion membrane</location>
        <topology evidence="2 17">Multi-pass membrane protein</topology>
    </subcellularLocation>
</comment>
<evidence type="ECO:0000256" key="3">
    <source>
        <dbReference type="ARBA" id="ARBA00009025"/>
    </source>
</evidence>
<dbReference type="PRINTS" id="PR01437">
    <property type="entry name" value="NUOXDRDTASE4"/>
</dbReference>
<dbReference type="PANTHER" id="PTHR43507">
    <property type="entry name" value="NADH-UBIQUINONE OXIDOREDUCTASE CHAIN 4"/>
    <property type="match status" value="1"/>
</dbReference>
<evidence type="ECO:0000256" key="6">
    <source>
        <dbReference type="ARBA" id="ARBA00022448"/>
    </source>
</evidence>
<evidence type="ECO:0000259" key="19">
    <source>
        <dbReference type="Pfam" id="PF01059"/>
    </source>
</evidence>
<dbReference type="EMBL" id="KY689130">
    <property type="protein sequence ID" value="AVE15667.1"/>
    <property type="molecule type" value="Genomic_DNA"/>
</dbReference>
<evidence type="ECO:0000256" key="14">
    <source>
        <dbReference type="ARBA" id="ARBA00023128"/>
    </source>
</evidence>